<proteinExistence type="predicted"/>
<keyword evidence="2" id="KW-0472">Membrane</keyword>
<keyword evidence="2" id="KW-1133">Transmembrane helix</keyword>
<dbReference type="GeneID" id="37117438"/>
<gene>
    <name evidence="3" type="ORF">BO94DRAFT_579956</name>
</gene>
<reference evidence="3 4" key="1">
    <citation type="submission" date="2016-12" db="EMBL/GenBank/DDBJ databases">
        <title>The genomes of Aspergillus section Nigri reveals drivers in fungal speciation.</title>
        <authorList>
            <consortium name="DOE Joint Genome Institute"/>
            <person name="Vesth T.C."/>
            <person name="Nybo J."/>
            <person name="Theobald S."/>
            <person name="Brandl J."/>
            <person name="Frisvad J.C."/>
            <person name="Nielsen K.F."/>
            <person name="Lyhne E.K."/>
            <person name="Kogle M.E."/>
            <person name="Kuo A."/>
            <person name="Riley R."/>
            <person name="Clum A."/>
            <person name="Nolan M."/>
            <person name="Lipzen A."/>
            <person name="Salamov A."/>
            <person name="Henrissat B."/>
            <person name="Wiebenga A."/>
            <person name="De Vries R.P."/>
            <person name="Grigoriev I.V."/>
            <person name="Mortensen U.H."/>
            <person name="Andersen M.R."/>
            <person name="Baker S.E."/>
        </authorList>
    </citation>
    <scope>NUCLEOTIDE SEQUENCE [LARGE SCALE GENOMIC DNA]</scope>
    <source>
        <strain evidence="3 4">CBS 115572</strain>
    </source>
</reference>
<dbReference type="EMBL" id="MSFK01000068">
    <property type="protein sequence ID" value="PWY64725.1"/>
    <property type="molecule type" value="Genomic_DNA"/>
</dbReference>
<feature type="region of interest" description="Disordered" evidence="1">
    <location>
        <begin position="1"/>
        <end position="46"/>
    </location>
</feature>
<dbReference type="OrthoDB" id="5421765at2759"/>
<organism evidence="3 4">
    <name type="scientific">Aspergillus sclerotioniger CBS 115572</name>
    <dbReference type="NCBI Taxonomy" id="1450535"/>
    <lineage>
        <taxon>Eukaryota</taxon>
        <taxon>Fungi</taxon>
        <taxon>Dikarya</taxon>
        <taxon>Ascomycota</taxon>
        <taxon>Pezizomycotina</taxon>
        <taxon>Eurotiomycetes</taxon>
        <taxon>Eurotiomycetidae</taxon>
        <taxon>Eurotiales</taxon>
        <taxon>Aspergillaceae</taxon>
        <taxon>Aspergillus</taxon>
        <taxon>Aspergillus subgen. Circumdati</taxon>
    </lineage>
</organism>
<feature type="compositionally biased region" description="Low complexity" evidence="1">
    <location>
        <begin position="27"/>
        <end position="46"/>
    </location>
</feature>
<keyword evidence="2" id="KW-0812">Transmembrane</keyword>
<feature type="region of interest" description="Disordered" evidence="1">
    <location>
        <begin position="106"/>
        <end position="125"/>
    </location>
</feature>
<feature type="compositionally biased region" description="Pro residues" evidence="1">
    <location>
        <begin position="108"/>
        <end position="117"/>
    </location>
</feature>
<sequence>MAALFHARQEPTRASTSSFTPAYSPLTSSRTTTSHTPTISSFSVTSSTTSANVVNTTIPSSTASSLPESRHGVSNGALAGAVVGSIVGTALVALIAAVLFFRFRRRPTPNPQTPSPPDQGLEFSKLPTSQTRPIAASRPVRGEQFPPLDLVSFIPPPADDQSVSARIHTFFDHVSLHVDNYYAPGSHEPTPLTAEATIQIETYRSPLIPGPLATILANRRARRAVLTHVLARTLLQAIQPGGPLYPPFCESQQIDVAAPVTGQDNATFAWRMLTARLHAKSLDTTSGVVQGHIIALAGGFTQAFAPFHNPQLSEADRQRHLSSVVRECAELSVWLFTQPCSFNFVWTSSPGSIVIFPAVVKTSDEQGNPLPVSQKMVEETTAQL</sequence>
<dbReference type="Proteomes" id="UP000246702">
    <property type="component" value="Unassembled WGS sequence"/>
</dbReference>
<comment type="caution">
    <text evidence="3">The sequence shown here is derived from an EMBL/GenBank/DDBJ whole genome shotgun (WGS) entry which is preliminary data.</text>
</comment>
<evidence type="ECO:0000256" key="1">
    <source>
        <dbReference type="SAM" id="MobiDB-lite"/>
    </source>
</evidence>
<feature type="transmembrane region" description="Helical" evidence="2">
    <location>
        <begin position="77"/>
        <end position="101"/>
    </location>
</feature>
<accession>A0A317USY8</accession>
<dbReference type="AlphaFoldDB" id="A0A317USY8"/>
<evidence type="ECO:0000313" key="3">
    <source>
        <dbReference type="EMBL" id="PWY64725.1"/>
    </source>
</evidence>
<evidence type="ECO:0000256" key="2">
    <source>
        <dbReference type="SAM" id="Phobius"/>
    </source>
</evidence>
<evidence type="ECO:0000313" key="4">
    <source>
        <dbReference type="Proteomes" id="UP000246702"/>
    </source>
</evidence>
<protein>
    <submittedName>
        <fullName evidence="3">Uncharacterized protein</fullName>
    </submittedName>
</protein>
<name>A0A317USY8_9EURO</name>
<keyword evidence="4" id="KW-1185">Reference proteome</keyword>
<feature type="compositionally biased region" description="Polar residues" evidence="1">
    <location>
        <begin position="12"/>
        <end position="21"/>
    </location>
</feature>
<dbReference type="RefSeq" id="XP_025461310.1">
    <property type="nucleotide sequence ID" value="XM_025615295.1"/>
</dbReference>